<feature type="signal peptide" evidence="2">
    <location>
        <begin position="1"/>
        <end position="17"/>
    </location>
</feature>
<keyword evidence="1" id="KW-0722">Serine protease inhibitor</keyword>
<accession>A0A9P1IZE9</accession>
<feature type="domain" description="TIL" evidence="3">
    <location>
        <begin position="67"/>
        <end position="119"/>
    </location>
</feature>
<keyword evidence="5" id="KW-1185">Reference proteome</keyword>
<keyword evidence="1" id="KW-0646">Protease inhibitor</keyword>
<evidence type="ECO:0000313" key="5">
    <source>
        <dbReference type="Proteomes" id="UP001152747"/>
    </source>
</evidence>
<gene>
    <name evidence="4" type="ORF">CAMP_LOCUS14855</name>
</gene>
<organism evidence="4 5">
    <name type="scientific">Caenorhabditis angaria</name>
    <dbReference type="NCBI Taxonomy" id="860376"/>
    <lineage>
        <taxon>Eukaryota</taxon>
        <taxon>Metazoa</taxon>
        <taxon>Ecdysozoa</taxon>
        <taxon>Nematoda</taxon>
        <taxon>Chromadorea</taxon>
        <taxon>Rhabditida</taxon>
        <taxon>Rhabditina</taxon>
        <taxon>Rhabditomorpha</taxon>
        <taxon>Rhabditoidea</taxon>
        <taxon>Rhabditidae</taxon>
        <taxon>Peloderinae</taxon>
        <taxon>Caenorhabditis</taxon>
    </lineage>
</organism>
<proteinExistence type="predicted"/>
<dbReference type="CDD" id="cd19941">
    <property type="entry name" value="TIL"/>
    <property type="match status" value="1"/>
</dbReference>
<dbReference type="OrthoDB" id="6236007at2759"/>
<evidence type="ECO:0000256" key="1">
    <source>
        <dbReference type="ARBA" id="ARBA00022900"/>
    </source>
</evidence>
<dbReference type="Pfam" id="PF01826">
    <property type="entry name" value="TIL"/>
    <property type="match status" value="1"/>
</dbReference>
<keyword evidence="2" id="KW-0732">Signal</keyword>
<protein>
    <recommendedName>
        <fullName evidence="3">TIL domain-containing protein</fullName>
    </recommendedName>
</protein>
<evidence type="ECO:0000313" key="4">
    <source>
        <dbReference type="EMBL" id="CAI5452218.1"/>
    </source>
</evidence>
<comment type="caution">
    <text evidence="4">The sequence shown here is derived from an EMBL/GenBank/DDBJ whole genome shotgun (WGS) entry which is preliminary data.</text>
</comment>
<dbReference type="Proteomes" id="UP001152747">
    <property type="component" value="Unassembled WGS sequence"/>
</dbReference>
<dbReference type="Gene3D" id="2.10.25.10">
    <property type="entry name" value="Laminin"/>
    <property type="match status" value="1"/>
</dbReference>
<dbReference type="SUPFAM" id="SSF57567">
    <property type="entry name" value="Serine protease inhibitors"/>
    <property type="match status" value="1"/>
</dbReference>
<dbReference type="InterPro" id="IPR002919">
    <property type="entry name" value="TIL_dom"/>
</dbReference>
<dbReference type="AlphaFoldDB" id="A0A9P1IZE9"/>
<evidence type="ECO:0000256" key="2">
    <source>
        <dbReference type="SAM" id="SignalP"/>
    </source>
</evidence>
<dbReference type="GO" id="GO:0004867">
    <property type="term" value="F:serine-type endopeptidase inhibitor activity"/>
    <property type="evidence" value="ECO:0007669"/>
    <property type="project" value="UniProtKB-KW"/>
</dbReference>
<reference evidence="4" key="1">
    <citation type="submission" date="2022-11" db="EMBL/GenBank/DDBJ databases">
        <authorList>
            <person name="Kikuchi T."/>
        </authorList>
    </citation>
    <scope>NUCLEOTIDE SEQUENCE</scope>
    <source>
        <strain evidence="4">PS1010</strain>
    </source>
</reference>
<sequence length="242" mass="27046">MFFSTFLIFSILIFVDGNVIRENSDNISSDCGSIDCPLGQRCELESSEDCAENCSLIAKCVSHQVQCGENEELKKCGTPCEPSCDIPITIICTEQCLIDVCQCKNGFYRDKSSGKCVDKCNNQNITQENISEEEREKLCIEKCSDTSNCYIQTDFDEKDNPIHKAVCVKVSSKGKGSFSVESITPIPQFNPKLLIQPIYERPRMICSIKCGEGKRCEIVDSPCYNESEDEPCQEIDVCVDDV</sequence>
<feature type="chain" id="PRO_5040344053" description="TIL domain-containing protein" evidence="2">
    <location>
        <begin position="18"/>
        <end position="242"/>
    </location>
</feature>
<dbReference type="InterPro" id="IPR036084">
    <property type="entry name" value="Ser_inhib-like_sf"/>
</dbReference>
<dbReference type="EMBL" id="CANHGI010000005">
    <property type="protein sequence ID" value="CAI5452218.1"/>
    <property type="molecule type" value="Genomic_DNA"/>
</dbReference>
<evidence type="ECO:0000259" key="3">
    <source>
        <dbReference type="Pfam" id="PF01826"/>
    </source>
</evidence>
<name>A0A9P1IZE9_9PELO</name>